<evidence type="ECO:0000313" key="1">
    <source>
        <dbReference type="EMBL" id="MEJ8305764.1"/>
    </source>
</evidence>
<organism evidence="1 2">
    <name type="scientific">Saccharibacillus sacchari</name>
    <dbReference type="NCBI Taxonomy" id="456493"/>
    <lineage>
        <taxon>Bacteria</taxon>
        <taxon>Bacillati</taxon>
        <taxon>Bacillota</taxon>
        <taxon>Bacilli</taxon>
        <taxon>Bacillales</taxon>
        <taxon>Paenibacillaceae</taxon>
        <taxon>Saccharibacillus</taxon>
    </lineage>
</organism>
<dbReference type="EMBL" id="JBBKAR010000045">
    <property type="protein sequence ID" value="MEJ8305764.1"/>
    <property type="molecule type" value="Genomic_DNA"/>
</dbReference>
<reference evidence="1" key="1">
    <citation type="submission" date="2024-03" db="EMBL/GenBank/DDBJ databases">
        <title>Whole genome sequecning of epiphytes from Marcgravia umbellata leaves.</title>
        <authorList>
            <person name="Kumar G."/>
            <person name="Savka M.A."/>
        </authorList>
    </citation>
    <scope>NUCLEOTIDE SEQUENCE</scope>
    <source>
        <strain evidence="1">RIT_BL5</strain>
    </source>
</reference>
<protein>
    <submittedName>
        <fullName evidence="1">Uncharacterized protein</fullName>
    </submittedName>
</protein>
<proteinExistence type="predicted"/>
<name>A0ACC6PFN5_9BACL</name>
<evidence type="ECO:0000313" key="2">
    <source>
        <dbReference type="Proteomes" id="UP001380953"/>
    </source>
</evidence>
<gene>
    <name evidence="1" type="ORF">WKI47_17785</name>
</gene>
<comment type="caution">
    <text evidence="1">The sequence shown here is derived from an EMBL/GenBank/DDBJ whole genome shotgun (WGS) entry which is preliminary data.</text>
</comment>
<accession>A0ACC6PFN5</accession>
<dbReference type="Proteomes" id="UP001380953">
    <property type="component" value="Unassembled WGS sequence"/>
</dbReference>
<keyword evidence="2" id="KW-1185">Reference proteome</keyword>
<sequence length="248" mass="28525">MDQYRFNPEHSQMIVNAIVEGYHDYIEHRKDRKAAMKISSAFAWTKGNFIESRIAEDSAGEGFTYKKSKAGLTWDYLQFIHRESKILFLVKNASYFNENAFSLATLPGETRPSGKRRTYLHELSKINDALEFPDIPPARKGKEKVEQLTLFMPEEQIKDELASFKSSYQEFHILTYKLDEAYQVAEIIHYLPNPKDNVAYMVEDLSGLISGATLTDEDLEVFAKESSEEIVDPAAFDIGIWEEEQTND</sequence>